<feature type="transmembrane region" description="Helical" evidence="7">
    <location>
        <begin position="83"/>
        <end position="103"/>
    </location>
</feature>
<dbReference type="GO" id="GO:0005886">
    <property type="term" value="C:plasma membrane"/>
    <property type="evidence" value="ECO:0007669"/>
    <property type="project" value="UniProtKB-SubCell"/>
</dbReference>
<dbReference type="PROSITE" id="PS50928">
    <property type="entry name" value="ABC_TM1"/>
    <property type="match status" value="1"/>
</dbReference>
<feature type="transmembrane region" description="Helical" evidence="7">
    <location>
        <begin position="115"/>
        <end position="134"/>
    </location>
</feature>
<organism evidence="9">
    <name type="scientific">freshwater metagenome</name>
    <dbReference type="NCBI Taxonomy" id="449393"/>
    <lineage>
        <taxon>unclassified sequences</taxon>
        <taxon>metagenomes</taxon>
        <taxon>ecological metagenomes</taxon>
    </lineage>
</organism>
<evidence type="ECO:0000256" key="4">
    <source>
        <dbReference type="ARBA" id="ARBA00022692"/>
    </source>
</evidence>
<feature type="transmembrane region" description="Helical" evidence="7">
    <location>
        <begin position="21"/>
        <end position="44"/>
    </location>
</feature>
<keyword evidence="5 7" id="KW-1133">Transmembrane helix</keyword>
<evidence type="ECO:0000256" key="6">
    <source>
        <dbReference type="ARBA" id="ARBA00023136"/>
    </source>
</evidence>
<dbReference type="SUPFAM" id="SSF161098">
    <property type="entry name" value="MetI-like"/>
    <property type="match status" value="1"/>
</dbReference>
<feature type="domain" description="ABC transmembrane type-1" evidence="8">
    <location>
        <begin position="78"/>
        <end position="268"/>
    </location>
</feature>
<keyword evidence="4 7" id="KW-0812">Transmembrane</keyword>
<feature type="transmembrane region" description="Helical" evidence="7">
    <location>
        <begin position="190"/>
        <end position="215"/>
    </location>
</feature>
<feature type="transmembrane region" description="Helical" evidence="7">
    <location>
        <begin position="235"/>
        <end position="268"/>
    </location>
</feature>
<keyword evidence="6 7" id="KW-0472">Membrane</keyword>
<dbReference type="GO" id="GO:0055085">
    <property type="term" value="P:transmembrane transport"/>
    <property type="evidence" value="ECO:0007669"/>
    <property type="project" value="InterPro"/>
</dbReference>
<dbReference type="PANTHER" id="PTHR32243:SF52">
    <property type="entry name" value="ABC TRANSPORTER PERMEASE PROTEIN"/>
    <property type="match status" value="1"/>
</dbReference>
<evidence type="ECO:0000313" key="9">
    <source>
        <dbReference type="EMBL" id="CAB4880434.1"/>
    </source>
</evidence>
<dbReference type="InterPro" id="IPR035906">
    <property type="entry name" value="MetI-like_sf"/>
</dbReference>
<proteinExistence type="predicted"/>
<evidence type="ECO:0000256" key="7">
    <source>
        <dbReference type="SAM" id="Phobius"/>
    </source>
</evidence>
<evidence type="ECO:0000256" key="3">
    <source>
        <dbReference type="ARBA" id="ARBA00022475"/>
    </source>
</evidence>
<gene>
    <name evidence="9" type="ORF">UFOPK3461_00912</name>
</gene>
<keyword evidence="3" id="KW-1003">Cell membrane</keyword>
<evidence type="ECO:0000259" key="8">
    <source>
        <dbReference type="PROSITE" id="PS50928"/>
    </source>
</evidence>
<evidence type="ECO:0000256" key="1">
    <source>
        <dbReference type="ARBA" id="ARBA00004651"/>
    </source>
</evidence>
<dbReference type="InterPro" id="IPR000515">
    <property type="entry name" value="MetI-like"/>
</dbReference>
<protein>
    <submittedName>
        <fullName evidence="9">Unannotated protein</fullName>
    </submittedName>
</protein>
<keyword evidence="2" id="KW-0813">Transport</keyword>
<evidence type="ECO:0000256" key="2">
    <source>
        <dbReference type="ARBA" id="ARBA00022448"/>
    </source>
</evidence>
<dbReference type="InterPro" id="IPR050901">
    <property type="entry name" value="BP-dep_ABC_trans_perm"/>
</dbReference>
<dbReference type="AlphaFoldDB" id="A0A6J7EH74"/>
<sequence length="282" mass="30822">MSKVKSRKPAQRGTWAGRTGLTALTWFLGALFFFPIFWITLISFRHEVDAGTSPPKWTAPFSLENYSEVFKAGAKSFLLNSTIASVLSTVIVLMLAYPAAYALSIKPIYKSKDVLSFFLSTKFLPPIAALLPLYLILQKLHLLDNIFALSILYVSMNLPLSVWMLRSFLKEIPKELVEAAELDGASTPKILYRVLAPISMPGIAATALICFIFTWNEFLLAINVTGFDAATAPVYLVGFVTAEGLFFAHLAAVSIAVSLPVVIAGWVAQDKLVRGLSLGAVK</sequence>
<dbReference type="Pfam" id="PF00528">
    <property type="entry name" value="BPD_transp_1"/>
    <property type="match status" value="1"/>
</dbReference>
<evidence type="ECO:0000256" key="5">
    <source>
        <dbReference type="ARBA" id="ARBA00022989"/>
    </source>
</evidence>
<name>A0A6J7EH74_9ZZZZ</name>
<dbReference type="EMBL" id="CAFBLW010000096">
    <property type="protein sequence ID" value="CAB4880434.1"/>
    <property type="molecule type" value="Genomic_DNA"/>
</dbReference>
<dbReference type="CDD" id="cd06261">
    <property type="entry name" value="TM_PBP2"/>
    <property type="match status" value="1"/>
</dbReference>
<comment type="subcellular location">
    <subcellularLocation>
        <location evidence="1">Cell membrane</location>
        <topology evidence="1">Multi-pass membrane protein</topology>
    </subcellularLocation>
</comment>
<accession>A0A6J7EH74</accession>
<feature type="transmembrane region" description="Helical" evidence="7">
    <location>
        <begin position="146"/>
        <end position="169"/>
    </location>
</feature>
<dbReference type="PANTHER" id="PTHR32243">
    <property type="entry name" value="MALTOSE TRANSPORT SYSTEM PERMEASE-RELATED"/>
    <property type="match status" value="1"/>
</dbReference>
<dbReference type="Gene3D" id="1.10.3720.10">
    <property type="entry name" value="MetI-like"/>
    <property type="match status" value="1"/>
</dbReference>
<reference evidence="9" key="1">
    <citation type="submission" date="2020-05" db="EMBL/GenBank/DDBJ databases">
        <authorList>
            <person name="Chiriac C."/>
            <person name="Salcher M."/>
            <person name="Ghai R."/>
            <person name="Kavagutti S V."/>
        </authorList>
    </citation>
    <scope>NUCLEOTIDE SEQUENCE</scope>
</reference>